<evidence type="ECO:0000256" key="1">
    <source>
        <dbReference type="SAM" id="SignalP"/>
    </source>
</evidence>
<dbReference type="Proteomes" id="UP000321362">
    <property type="component" value="Chromosome"/>
</dbReference>
<keyword evidence="3" id="KW-1185">Reference proteome</keyword>
<protein>
    <recommendedName>
        <fullName evidence="4">Lipocalin-like domain-containing protein</fullName>
    </recommendedName>
</protein>
<proteinExistence type="predicted"/>
<evidence type="ECO:0008006" key="4">
    <source>
        <dbReference type="Google" id="ProtNLM"/>
    </source>
</evidence>
<evidence type="ECO:0000313" key="3">
    <source>
        <dbReference type="Proteomes" id="UP000321362"/>
    </source>
</evidence>
<feature type="chain" id="PRO_5022957580" description="Lipocalin-like domain-containing protein" evidence="1">
    <location>
        <begin position="23"/>
        <end position="125"/>
    </location>
</feature>
<gene>
    <name evidence="2" type="ORF">FSB76_04520</name>
</gene>
<name>A0A5B8VUH5_9SPHI</name>
<dbReference type="OrthoDB" id="1100674at2"/>
<dbReference type="KEGG" id="mgk:FSB76_04520"/>
<organism evidence="2 3">
    <name type="scientific">Mucilaginibacter ginsenosidivorax</name>
    <dbReference type="NCBI Taxonomy" id="862126"/>
    <lineage>
        <taxon>Bacteria</taxon>
        <taxon>Pseudomonadati</taxon>
        <taxon>Bacteroidota</taxon>
        <taxon>Sphingobacteriia</taxon>
        <taxon>Sphingobacteriales</taxon>
        <taxon>Sphingobacteriaceae</taxon>
        <taxon>Mucilaginibacter</taxon>
    </lineage>
</organism>
<feature type="signal peptide" evidence="1">
    <location>
        <begin position="1"/>
        <end position="22"/>
    </location>
</feature>
<dbReference type="AlphaFoldDB" id="A0A5B8VUH5"/>
<evidence type="ECO:0000313" key="2">
    <source>
        <dbReference type="EMBL" id="QEC75237.1"/>
    </source>
</evidence>
<keyword evidence="1" id="KW-0732">Signal</keyword>
<dbReference type="RefSeq" id="WP_147052391.1">
    <property type="nucleotide sequence ID" value="NZ_CP042437.1"/>
</dbReference>
<sequence>MKKLSFVFTVIIGLFISVNVNAQTKPDYYPGKWNVLVMGTPNGDSKMTFILERKDGKLTGAVQDSAGKEITKITSIEEKDKTATLAFTVQSYDVTLSLDPVDDDHVKGSLMGMFDAKGVRVKENK</sequence>
<reference evidence="2 3" key="1">
    <citation type="journal article" date="2013" name="J. Microbiol.">
        <title>Mucilaginibacter ginsenosidivorax sp. nov., with ginsenoside converting activity isolated from sediment.</title>
        <authorList>
            <person name="Kim J.K."/>
            <person name="Choi T.E."/>
            <person name="Liu Q.M."/>
            <person name="Park H.Y."/>
            <person name="Yi T.H."/>
            <person name="Yoon M.H."/>
            <person name="Kim S.C."/>
            <person name="Im W.T."/>
        </authorList>
    </citation>
    <scope>NUCLEOTIDE SEQUENCE [LARGE SCALE GENOMIC DNA]</scope>
    <source>
        <strain evidence="2 3">KHI28</strain>
    </source>
</reference>
<dbReference type="EMBL" id="CP042437">
    <property type="protein sequence ID" value="QEC75237.1"/>
    <property type="molecule type" value="Genomic_DNA"/>
</dbReference>
<accession>A0A5B8VUH5</accession>